<dbReference type="GO" id="GO:0035731">
    <property type="term" value="F:dinitrosyl-iron complex binding"/>
    <property type="evidence" value="ECO:0007669"/>
    <property type="project" value="UniProtKB-UniRule"/>
</dbReference>
<dbReference type="GO" id="GO:0005737">
    <property type="term" value="C:cytoplasm"/>
    <property type="evidence" value="ECO:0007669"/>
    <property type="project" value="UniProtKB-SubCell"/>
</dbReference>
<evidence type="ECO:0000313" key="14">
    <source>
        <dbReference type="Proteomes" id="UP000245639"/>
    </source>
</evidence>
<comment type="PTM">
    <text evidence="11">Upon Fe-S cluster removal intramolecular disulfide bonds are formed.</text>
</comment>
<dbReference type="Proteomes" id="UP000245639">
    <property type="component" value="Unassembled WGS sequence"/>
</dbReference>
<feature type="domain" description="4Fe-4S Wbl-type" evidence="12">
    <location>
        <begin position="22"/>
        <end position="84"/>
    </location>
</feature>
<comment type="PTM">
    <text evidence="11">The Fe-S cluster can be nitrosylated by nitric oxide (NO).</text>
</comment>
<keyword evidence="8 11" id="KW-0238">DNA-binding</keyword>
<dbReference type="InterPro" id="IPR034768">
    <property type="entry name" value="4FE4S_WBL"/>
</dbReference>
<dbReference type="GO" id="GO:0047134">
    <property type="term" value="F:protein-disulfide reductase [NAD(P)H] activity"/>
    <property type="evidence" value="ECO:0007669"/>
    <property type="project" value="TreeGrafter"/>
</dbReference>
<dbReference type="GO" id="GO:0051539">
    <property type="term" value="F:4 iron, 4 sulfur cluster binding"/>
    <property type="evidence" value="ECO:0007669"/>
    <property type="project" value="UniProtKB-UniRule"/>
</dbReference>
<evidence type="ECO:0000256" key="2">
    <source>
        <dbReference type="ARBA" id="ARBA00006597"/>
    </source>
</evidence>
<evidence type="ECO:0000256" key="9">
    <source>
        <dbReference type="ARBA" id="ARBA00023157"/>
    </source>
</evidence>
<dbReference type="RefSeq" id="WP_165825776.1">
    <property type="nucleotide sequence ID" value="NZ_QEKW01000009.1"/>
</dbReference>
<evidence type="ECO:0000256" key="11">
    <source>
        <dbReference type="HAMAP-Rule" id="MF_01479"/>
    </source>
</evidence>
<dbReference type="Pfam" id="PF02467">
    <property type="entry name" value="Whib"/>
    <property type="match status" value="1"/>
</dbReference>
<evidence type="ECO:0000256" key="3">
    <source>
        <dbReference type="ARBA" id="ARBA00022485"/>
    </source>
</evidence>
<sequence>MNPSTPGTDAGAARENWRAWAACRGEDPELFFPLASLGPAYQAQVMAAKAVCRRCPVRSSCLAEALRRMPYGIAGGLTEQERRHLRPATGLGAPRWRALLEAGRPHPEVARLFGVSVRTVERWASRLRRDQQTGAEGGAR</sequence>
<dbReference type="GO" id="GO:0045892">
    <property type="term" value="P:negative regulation of DNA-templated transcription"/>
    <property type="evidence" value="ECO:0007669"/>
    <property type="project" value="TreeGrafter"/>
</dbReference>
<keyword evidence="13" id="KW-0371">Homeobox</keyword>
<dbReference type="PANTHER" id="PTHR38839">
    <property type="entry name" value="TRANSCRIPTIONAL REGULATOR WHID-RELATED"/>
    <property type="match status" value="1"/>
</dbReference>
<dbReference type="EMBL" id="QEKW01000009">
    <property type="protein sequence ID" value="PVZ08231.1"/>
    <property type="molecule type" value="Genomic_DNA"/>
</dbReference>
<evidence type="ECO:0000256" key="7">
    <source>
        <dbReference type="ARBA" id="ARBA00023015"/>
    </source>
</evidence>
<keyword evidence="14" id="KW-1185">Reference proteome</keyword>
<comment type="caution">
    <text evidence="13">The sequence shown here is derived from an EMBL/GenBank/DDBJ whole genome shotgun (WGS) entry which is preliminary data.</text>
</comment>
<keyword evidence="6 11" id="KW-0411">Iron-sulfur</keyword>
<dbReference type="HAMAP" id="MF_01479">
    <property type="entry name" value="WhiB"/>
    <property type="match status" value="1"/>
</dbReference>
<dbReference type="InterPro" id="IPR003482">
    <property type="entry name" value="Whib"/>
</dbReference>
<comment type="function">
    <text evidence="11">Acts as a transcriptional regulator. Probably redox-responsive. The apo- but not holo-form probably binds DNA.</text>
</comment>
<reference evidence="13 14" key="1">
    <citation type="submission" date="2018-04" db="EMBL/GenBank/DDBJ databases">
        <title>Genomic Encyclopedia of Type Strains, Phase IV (KMG-IV): sequencing the most valuable type-strain genomes for metagenomic binning, comparative biology and taxonomic classification.</title>
        <authorList>
            <person name="Goeker M."/>
        </authorList>
    </citation>
    <scope>NUCLEOTIDE SEQUENCE [LARGE SCALE GENOMIC DNA]</scope>
    <source>
        <strain evidence="13 14">DSM 45771</strain>
    </source>
</reference>
<dbReference type="GO" id="GO:0046872">
    <property type="term" value="F:metal ion binding"/>
    <property type="evidence" value="ECO:0007669"/>
    <property type="project" value="UniProtKB-KW"/>
</dbReference>
<evidence type="ECO:0000313" key="13">
    <source>
        <dbReference type="EMBL" id="PVZ08231.1"/>
    </source>
</evidence>
<keyword evidence="10 11" id="KW-0804">Transcription</keyword>
<comment type="subcellular location">
    <subcellularLocation>
        <location evidence="1 11">Cytoplasm</location>
    </subcellularLocation>
</comment>
<dbReference type="Pfam" id="PF13384">
    <property type="entry name" value="HTH_23"/>
    <property type="match status" value="1"/>
</dbReference>
<evidence type="ECO:0000256" key="8">
    <source>
        <dbReference type="ARBA" id="ARBA00023125"/>
    </source>
</evidence>
<evidence type="ECO:0000259" key="12">
    <source>
        <dbReference type="PROSITE" id="PS51674"/>
    </source>
</evidence>
<feature type="binding site" evidence="11">
    <location>
        <position position="52"/>
    </location>
    <ligand>
        <name>[4Fe-4S] cluster</name>
        <dbReference type="ChEBI" id="CHEBI:49883"/>
    </ligand>
</feature>
<name>A0A2U1F7S3_9PSEU</name>
<dbReference type="PROSITE" id="PS51674">
    <property type="entry name" value="4FE4S_WBL"/>
    <property type="match status" value="1"/>
</dbReference>
<comment type="similarity">
    <text evidence="2 11">Belongs to the WhiB family.</text>
</comment>
<evidence type="ECO:0000256" key="1">
    <source>
        <dbReference type="ARBA" id="ARBA00004496"/>
    </source>
</evidence>
<keyword evidence="11" id="KW-0963">Cytoplasm</keyword>
<accession>A0A2U1F7S3</accession>
<keyword evidence="9 11" id="KW-1015">Disulfide bond</keyword>
<organism evidence="13 14">
    <name type="scientific">Actinomycetospora cinnamomea</name>
    <dbReference type="NCBI Taxonomy" id="663609"/>
    <lineage>
        <taxon>Bacteria</taxon>
        <taxon>Bacillati</taxon>
        <taxon>Actinomycetota</taxon>
        <taxon>Actinomycetes</taxon>
        <taxon>Pseudonocardiales</taxon>
        <taxon>Pseudonocardiaceae</taxon>
        <taxon>Actinomycetospora</taxon>
    </lineage>
</organism>
<feature type="binding site" evidence="11">
    <location>
        <position position="23"/>
    </location>
    <ligand>
        <name>[4Fe-4S] cluster</name>
        <dbReference type="ChEBI" id="CHEBI:49883"/>
    </ligand>
</feature>
<comment type="cofactor">
    <cofactor evidence="11">
        <name>[4Fe-4S] cluster</name>
        <dbReference type="ChEBI" id="CHEBI:49883"/>
    </cofactor>
    <text evidence="11">Binds 1 [4Fe-4S] cluster per subunit. Following nitrosylation of the [4Fe-4S] cluster binds 1 [4Fe-8(NO)] cluster per subunit.</text>
</comment>
<gene>
    <name evidence="11" type="primary">whiB</name>
    <name evidence="13" type="ORF">C8D89_109114</name>
</gene>
<dbReference type="GO" id="GO:0045454">
    <property type="term" value="P:cell redox homeostasis"/>
    <property type="evidence" value="ECO:0007669"/>
    <property type="project" value="TreeGrafter"/>
</dbReference>
<keyword evidence="7 11" id="KW-0805">Transcription regulation</keyword>
<proteinExistence type="inferred from homology"/>
<feature type="binding site" evidence="11">
    <location>
        <position position="55"/>
    </location>
    <ligand>
        <name>[4Fe-4S] cluster</name>
        <dbReference type="ChEBI" id="CHEBI:49883"/>
    </ligand>
</feature>
<evidence type="ECO:0000256" key="4">
    <source>
        <dbReference type="ARBA" id="ARBA00022723"/>
    </source>
</evidence>
<evidence type="ECO:0000256" key="5">
    <source>
        <dbReference type="ARBA" id="ARBA00023004"/>
    </source>
</evidence>
<feature type="binding site" evidence="11">
    <location>
        <position position="61"/>
    </location>
    <ligand>
        <name>[4Fe-4S] cluster</name>
        <dbReference type="ChEBI" id="CHEBI:49883"/>
    </ligand>
</feature>
<keyword evidence="4 11" id="KW-0479">Metal-binding</keyword>
<dbReference type="GO" id="GO:0003677">
    <property type="term" value="F:DNA binding"/>
    <property type="evidence" value="ECO:0007669"/>
    <property type="project" value="UniProtKB-UniRule"/>
</dbReference>
<keyword evidence="3 11" id="KW-0004">4Fe-4S</keyword>
<evidence type="ECO:0000256" key="10">
    <source>
        <dbReference type="ARBA" id="ARBA00023163"/>
    </source>
</evidence>
<dbReference type="AlphaFoldDB" id="A0A2U1F7S3"/>
<keyword evidence="5 11" id="KW-0408">Iron</keyword>
<evidence type="ECO:0000256" key="6">
    <source>
        <dbReference type="ARBA" id="ARBA00023014"/>
    </source>
</evidence>
<protein>
    <recommendedName>
        <fullName evidence="11">Transcriptional regulator WhiB</fullName>
    </recommendedName>
</protein>